<protein>
    <submittedName>
        <fullName evidence="1">Uncharacterized protein</fullName>
    </submittedName>
</protein>
<evidence type="ECO:0000313" key="1">
    <source>
        <dbReference type="EMBL" id="EGO23413.1"/>
    </source>
</evidence>
<dbReference type="GeneID" id="18811492"/>
<gene>
    <name evidence="1" type="ORF">SERLADRAFT_391341</name>
</gene>
<dbReference type="KEGG" id="sla:SERLADRAFT_391341"/>
<accession>F8NZY6</accession>
<proteinExistence type="predicted"/>
<reference evidence="1" key="1">
    <citation type="submission" date="2011-04" db="EMBL/GenBank/DDBJ databases">
        <title>Evolution of plant cell wall degrading machinery underlies the functional diversity of forest fungi.</title>
        <authorList>
            <consortium name="US DOE Joint Genome Institute (JGI-PGF)"/>
            <person name="Eastwood D.C."/>
            <person name="Floudas D."/>
            <person name="Binder M."/>
            <person name="Majcherczyk A."/>
            <person name="Schneider P."/>
            <person name="Aerts A."/>
            <person name="Asiegbu F.O."/>
            <person name="Baker S.E."/>
            <person name="Barry K."/>
            <person name="Bendiksby M."/>
            <person name="Blumentritt M."/>
            <person name="Coutinho P.M."/>
            <person name="Cullen D."/>
            <person name="Cullen D."/>
            <person name="Gathman A."/>
            <person name="Goodell B."/>
            <person name="Henrissat B."/>
            <person name="Ihrmark K."/>
            <person name="Kauserud H."/>
            <person name="Kohler A."/>
            <person name="LaButti K."/>
            <person name="Lapidus A."/>
            <person name="Lavin J.L."/>
            <person name="Lee Y.-H."/>
            <person name="Lindquist E."/>
            <person name="Lilly W."/>
            <person name="Lucas S."/>
            <person name="Morin E."/>
            <person name="Murat C."/>
            <person name="Oguiza J.A."/>
            <person name="Park J."/>
            <person name="Pisabarro A.G."/>
            <person name="Riley R."/>
            <person name="Rosling A."/>
            <person name="Salamov A."/>
            <person name="Schmidt O."/>
            <person name="Schmutz J."/>
            <person name="Skrede I."/>
            <person name="Stenlid J."/>
            <person name="Wiebenga A."/>
            <person name="Xie X."/>
            <person name="Kues U."/>
            <person name="Hibbett D.S."/>
            <person name="Hoffmeister D."/>
            <person name="Hogberg N."/>
            <person name="Martin F."/>
            <person name="Grigoriev I.V."/>
            <person name="Watkinson S.C."/>
        </authorList>
    </citation>
    <scope>NUCLEOTIDE SEQUENCE</scope>
    <source>
        <strain evidence="1">S7.9</strain>
    </source>
</reference>
<dbReference type="EMBL" id="GL945435">
    <property type="protein sequence ID" value="EGO23413.1"/>
    <property type="molecule type" value="Genomic_DNA"/>
</dbReference>
<dbReference type="HOGENOM" id="CLU_3002267_0_0_1"/>
<dbReference type="RefSeq" id="XP_007319175.1">
    <property type="nucleotide sequence ID" value="XM_007319113.1"/>
</dbReference>
<sequence length="57" mass="6644">HHRQWPMRNSKKVDGETGMLLGSKPYPILNENSLLTVHGMNTDGWVYRIVDYRVFQG</sequence>
<feature type="non-terminal residue" evidence="1">
    <location>
        <position position="1"/>
    </location>
</feature>
<dbReference type="Proteomes" id="UP000008064">
    <property type="component" value="Unassembled WGS sequence"/>
</dbReference>
<name>F8NZY6_SERL9</name>
<dbReference type="AlphaFoldDB" id="F8NZY6"/>
<organism>
    <name type="scientific">Serpula lacrymans var. lacrymans (strain S7.9)</name>
    <name type="common">Dry rot fungus</name>
    <dbReference type="NCBI Taxonomy" id="578457"/>
    <lineage>
        <taxon>Eukaryota</taxon>
        <taxon>Fungi</taxon>
        <taxon>Dikarya</taxon>
        <taxon>Basidiomycota</taxon>
        <taxon>Agaricomycotina</taxon>
        <taxon>Agaricomycetes</taxon>
        <taxon>Agaricomycetidae</taxon>
        <taxon>Boletales</taxon>
        <taxon>Coniophorineae</taxon>
        <taxon>Serpulaceae</taxon>
        <taxon>Serpula</taxon>
    </lineage>
</organism>